<accession>A0ABZ0RTV8</accession>
<keyword evidence="1" id="KW-0812">Transmembrane</keyword>
<feature type="transmembrane region" description="Helical" evidence="1">
    <location>
        <begin position="42"/>
        <end position="62"/>
    </location>
</feature>
<proteinExistence type="predicted"/>
<sequence length="153" mass="17330">MPITRKESIQFSLMMCFGMVVVMTFYNFYLNGLIGEITLTEGLINFLITFMIAFILEVFLVGPIAKKVAFKATMHTTKKVYKILAISICMVIGMVLVMTLYGVMTMSLHVGHMPAYFVAEYVTAFGKNFVIALPLQILIIGPFVRYLFMKLIK</sequence>
<feature type="transmembrane region" description="Helical" evidence="1">
    <location>
        <begin position="124"/>
        <end position="148"/>
    </location>
</feature>
<name>A0ABZ0RTV8_9BACI</name>
<reference evidence="2 3" key="1">
    <citation type="submission" date="2023-09" db="EMBL/GenBank/DDBJ databases">
        <authorList>
            <person name="Page C.A."/>
            <person name="Perez-Diaz I.M."/>
        </authorList>
    </citation>
    <scope>NUCLEOTIDE SEQUENCE [LARGE SCALE GENOMIC DNA]</scope>
    <source>
        <strain evidence="2 3">Ll15</strain>
    </source>
</reference>
<evidence type="ECO:0000256" key="1">
    <source>
        <dbReference type="SAM" id="Phobius"/>
    </source>
</evidence>
<feature type="transmembrane region" description="Helical" evidence="1">
    <location>
        <begin position="83"/>
        <end position="104"/>
    </location>
</feature>
<keyword evidence="1" id="KW-0472">Membrane</keyword>
<feature type="transmembrane region" description="Helical" evidence="1">
    <location>
        <begin position="12"/>
        <end position="30"/>
    </location>
</feature>
<protein>
    <submittedName>
        <fullName evidence="2">DUF2798 domain-containing protein</fullName>
    </submittedName>
</protein>
<dbReference type="RefSeq" id="WP_319835887.1">
    <property type="nucleotide sequence ID" value="NZ_CP137624.1"/>
</dbReference>
<evidence type="ECO:0000313" key="3">
    <source>
        <dbReference type="Proteomes" id="UP001322664"/>
    </source>
</evidence>
<dbReference type="Pfam" id="PF11391">
    <property type="entry name" value="DUF2798"/>
    <property type="match status" value="2"/>
</dbReference>
<dbReference type="InterPro" id="IPR021529">
    <property type="entry name" value="DUF2798"/>
</dbReference>
<keyword evidence="1" id="KW-1133">Transmembrane helix</keyword>
<gene>
    <name evidence="2" type="ORF">R6U77_12510</name>
</gene>
<keyword evidence="3" id="KW-1185">Reference proteome</keyword>
<dbReference type="Proteomes" id="UP001322664">
    <property type="component" value="Chromosome"/>
</dbReference>
<organism evidence="2 3">
    <name type="scientific">Lysinibacillus louembei</name>
    <dbReference type="NCBI Taxonomy" id="1470088"/>
    <lineage>
        <taxon>Bacteria</taxon>
        <taxon>Bacillati</taxon>
        <taxon>Bacillota</taxon>
        <taxon>Bacilli</taxon>
        <taxon>Bacillales</taxon>
        <taxon>Bacillaceae</taxon>
        <taxon>Lysinibacillus</taxon>
    </lineage>
</organism>
<dbReference type="EMBL" id="CP137624">
    <property type="protein sequence ID" value="WPK10702.1"/>
    <property type="molecule type" value="Genomic_DNA"/>
</dbReference>
<evidence type="ECO:0000313" key="2">
    <source>
        <dbReference type="EMBL" id="WPK10702.1"/>
    </source>
</evidence>